<comment type="caution">
    <text evidence="3">The sequence shown here is derived from an EMBL/GenBank/DDBJ whole genome shotgun (WGS) entry which is preliminary data.</text>
</comment>
<evidence type="ECO:0000259" key="2">
    <source>
        <dbReference type="Pfam" id="PF01979"/>
    </source>
</evidence>
<dbReference type="InterPro" id="IPR006680">
    <property type="entry name" value="Amidohydro-rel"/>
</dbReference>
<gene>
    <name evidence="3" type="ORF">RBR11_14255</name>
</gene>
<dbReference type="SUPFAM" id="SSF51338">
    <property type="entry name" value="Composite domain of metallo-dependent hydrolases"/>
    <property type="match status" value="1"/>
</dbReference>
<reference evidence="3 4" key="1">
    <citation type="submission" date="2023-08" db="EMBL/GenBank/DDBJ databases">
        <title>Microbacterium sp. nov., isolated from a waste landfill.</title>
        <authorList>
            <person name="Wen W."/>
        </authorList>
    </citation>
    <scope>NUCLEOTIDE SEQUENCE [LARGE SCALE GENOMIC DNA]</scope>
    <source>
        <strain evidence="3 4">ASV81</strain>
    </source>
</reference>
<dbReference type="Gene3D" id="3.20.20.140">
    <property type="entry name" value="Metal-dependent hydrolases"/>
    <property type="match status" value="1"/>
</dbReference>
<comment type="cofactor">
    <cofactor evidence="1">
        <name>Zn(2+)</name>
        <dbReference type="ChEBI" id="CHEBI:29105"/>
    </cofactor>
</comment>
<dbReference type="InterPro" id="IPR032466">
    <property type="entry name" value="Metal_Hydrolase"/>
</dbReference>
<organism evidence="3 4">
    <name type="scientific">Microbacterium capsulatum</name>
    <dbReference type="NCBI Taxonomy" id="3041921"/>
    <lineage>
        <taxon>Bacteria</taxon>
        <taxon>Bacillati</taxon>
        <taxon>Actinomycetota</taxon>
        <taxon>Actinomycetes</taxon>
        <taxon>Micrococcales</taxon>
        <taxon>Microbacteriaceae</taxon>
        <taxon>Microbacterium</taxon>
    </lineage>
</organism>
<dbReference type="PANTHER" id="PTHR11647:SF1">
    <property type="entry name" value="COLLAPSIN RESPONSE MEDIATOR PROTEIN"/>
    <property type="match status" value="1"/>
</dbReference>
<protein>
    <submittedName>
        <fullName evidence="3">Amidohydrolase family protein</fullName>
    </submittedName>
</protein>
<name>A0ABU0XIW9_9MICO</name>
<dbReference type="Proteomes" id="UP001230289">
    <property type="component" value="Unassembled WGS sequence"/>
</dbReference>
<dbReference type="Pfam" id="PF01979">
    <property type="entry name" value="Amidohydro_1"/>
    <property type="match status" value="1"/>
</dbReference>
<dbReference type="RefSeq" id="WP_308490034.1">
    <property type="nucleotide sequence ID" value="NZ_JAVFCB010000008.1"/>
</dbReference>
<accession>A0ABU0XIW9</accession>
<evidence type="ECO:0000313" key="4">
    <source>
        <dbReference type="Proteomes" id="UP001230289"/>
    </source>
</evidence>
<feature type="domain" description="Amidohydrolase-related" evidence="2">
    <location>
        <begin position="53"/>
        <end position="438"/>
    </location>
</feature>
<sequence length="475" mass="50919">MIFDLLITGATIVNADGAVNATIAVQGGTVAGLLAPDTALPDAVRTIDATGLIAIPGGVDGHCHAEQVTGKYRSLDTYASTTSAALRGGTTTILDFGIPADASERPIDALQRKIRLISENGARCDVALHGSVITWDDTTSAQLEQMAKLGVHSVKMYTTNRGSTMSDDDTIVRVMHEMARLDGLAYIHSEHDGIIVDRTAACADRGQVGIAHLHESRPRISEDASVREILAIAEYTGSPVYFVHQSTPDAVDAVAAARARGMHAYSEICPHYLLRDDSVYSSASPEMFACCPPMRSAEDVAGLRERVRRGLVDTLSSDHTSYDLAQKREHSDDVRHMPHGLPGAETRMAAGYTAMVIQEEQPIEDFVAMFSATPARVNGLHRKGVVAVGFDADLVLFDPEERRVVHAEDLHQDSDFTPFEGLELGGWARYVVSAGRVVVDEGAFADPGPVGRFVGQAPFSERPGVTRPAARVPVG</sequence>
<dbReference type="SUPFAM" id="SSF51556">
    <property type="entry name" value="Metallo-dependent hydrolases"/>
    <property type="match status" value="1"/>
</dbReference>
<dbReference type="PANTHER" id="PTHR11647">
    <property type="entry name" value="HYDRANTOINASE/DIHYDROPYRIMIDINASE FAMILY MEMBER"/>
    <property type="match status" value="1"/>
</dbReference>
<evidence type="ECO:0000256" key="1">
    <source>
        <dbReference type="ARBA" id="ARBA00001947"/>
    </source>
</evidence>
<evidence type="ECO:0000313" key="3">
    <source>
        <dbReference type="EMBL" id="MDQ4215082.1"/>
    </source>
</evidence>
<dbReference type="Gene3D" id="2.30.40.10">
    <property type="entry name" value="Urease, subunit C, domain 1"/>
    <property type="match status" value="1"/>
</dbReference>
<dbReference type="InterPro" id="IPR050378">
    <property type="entry name" value="Metallo-dep_Hydrolases_sf"/>
</dbReference>
<proteinExistence type="predicted"/>
<dbReference type="EMBL" id="JAVFCB010000008">
    <property type="protein sequence ID" value="MDQ4215082.1"/>
    <property type="molecule type" value="Genomic_DNA"/>
</dbReference>
<keyword evidence="4" id="KW-1185">Reference proteome</keyword>
<dbReference type="InterPro" id="IPR011059">
    <property type="entry name" value="Metal-dep_hydrolase_composite"/>
</dbReference>